<evidence type="ECO:0000313" key="1">
    <source>
        <dbReference type="EMBL" id="KAH7860065.1"/>
    </source>
</evidence>
<sequence length="128" mass="14644">MAILLWLPLHPYRRHASINDVKVTEWNIYNDGRVIVHGVEDFFDPAFQTLLYPWYDSNNNKNGDNSKGIETTVSSNSGSATSWVKDMVMEKFFIMLAVVAFAGAVLSLGCFYRKNRQYSDYGYITTEV</sequence>
<dbReference type="Proteomes" id="UP000828048">
    <property type="component" value="Chromosome 4"/>
</dbReference>
<accession>A0ACB7Z2D0</accession>
<comment type="caution">
    <text evidence="1">The sequence shown here is derived from an EMBL/GenBank/DDBJ whole genome shotgun (WGS) entry which is preliminary data.</text>
</comment>
<keyword evidence="2" id="KW-1185">Reference proteome</keyword>
<protein>
    <submittedName>
        <fullName evidence="1">Uncharacterized protein</fullName>
    </submittedName>
</protein>
<organism evidence="1 2">
    <name type="scientific">Vaccinium darrowii</name>
    <dbReference type="NCBI Taxonomy" id="229202"/>
    <lineage>
        <taxon>Eukaryota</taxon>
        <taxon>Viridiplantae</taxon>
        <taxon>Streptophyta</taxon>
        <taxon>Embryophyta</taxon>
        <taxon>Tracheophyta</taxon>
        <taxon>Spermatophyta</taxon>
        <taxon>Magnoliopsida</taxon>
        <taxon>eudicotyledons</taxon>
        <taxon>Gunneridae</taxon>
        <taxon>Pentapetalae</taxon>
        <taxon>asterids</taxon>
        <taxon>Ericales</taxon>
        <taxon>Ericaceae</taxon>
        <taxon>Vaccinioideae</taxon>
        <taxon>Vaccinieae</taxon>
        <taxon>Vaccinium</taxon>
    </lineage>
</organism>
<reference evidence="1 2" key="1">
    <citation type="journal article" date="2021" name="Hortic Res">
        <title>High-quality reference genome and annotation aids understanding of berry development for evergreen blueberry (Vaccinium darrowii).</title>
        <authorList>
            <person name="Yu J."/>
            <person name="Hulse-Kemp A.M."/>
            <person name="Babiker E."/>
            <person name="Staton M."/>
        </authorList>
    </citation>
    <scope>NUCLEOTIDE SEQUENCE [LARGE SCALE GENOMIC DNA]</scope>
    <source>
        <strain evidence="2">cv. NJ 8807/NJ 8810</strain>
        <tissue evidence="1">Young leaf</tissue>
    </source>
</reference>
<evidence type="ECO:0000313" key="2">
    <source>
        <dbReference type="Proteomes" id="UP000828048"/>
    </source>
</evidence>
<proteinExistence type="predicted"/>
<gene>
    <name evidence="1" type="ORF">Vadar_008762</name>
</gene>
<dbReference type="EMBL" id="CM037154">
    <property type="protein sequence ID" value="KAH7860065.1"/>
    <property type="molecule type" value="Genomic_DNA"/>
</dbReference>
<name>A0ACB7Z2D0_9ERIC</name>